<evidence type="ECO:0008006" key="5">
    <source>
        <dbReference type="Google" id="ProtNLM"/>
    </source>
</evidence>
<keyword evidence="2" id="KW-0472">Membrane</keyword>
<evidence type="ECO:0000256" key="2">
    <source>
        <dbReference type="SAM" id="Phobius"/>
    </source>
</evidence>
<name>A0A8H7C046_9FUNG</name>
<comment type="caution">
    <text evidence="3">The sequence shown here is derived from an EMBL/GenBank/DDBJ whole genome shotgun (WGS) entry which is preliminary data.</text>
</comment>
<proteinExistence type="predicted"/>
<keyword evidence="4" id="KW-1185">Reference proteome</keyword>
<protein>
    <recommendedName>
        <fullName evidence="5">MARVEL domain-containing protein</fullName>
    </recommendedName>
</protein>
<sequence length="240" mass="27660">MKNPFQKQPQKETQQQETTTVVNAWESDAGEHIETVEGVQTVTITEKTEVQDHHHHQAVVTDSVQETEKIDHEADKADIIVEQEVAEPHHKPNKGRLFFRFWQVIAAIGAFGFQVGATPYSHQPMPFSTKGLLYYVYAICWVSFLWSLFMIFVYLTRRFGHAGKVKRPLLFVVDLLLAAMFGVGIFYEIAEYRCPPGYYDGWCNFFNTGLFFLMSLFVTYVLLALWDLFGGLSFLRSKQK</sequence>
<keyword evidence="2" id="KW-1133">Transmembrane helix</keyword>
<evidence type="ECO:0000313" key="3">
    <source>
        <dbReference type="EMBL" id="KAF7730418.1"/>
    </source>
</evidence>
<reference evidence="3" key="1">
    <citation type="submission" date="2020-01" db="EMBL/GenBank/DDBJ databases">
        <title>Genome Sequencing of Three Apophysomyces-Like Fungal Strains Confirms a Novel Fungal Genus in the Mucoromycota with divergent Burkholderia-like Endosymbiotic Bacteria.</title>
        <authorList>
            <person name="Stajich J.E."/>
            <person name="Macias A.M."/>
            <person name="Carter-House D."/>
            <person name="Lovett B."/>
            <person name="Kasson L.R."/>
            <person name="Berry K."/>
            <person name="Grigoriev I."/>
            <person name="Chang Y."/>
            <person name="Spatafora J."/>
            <person name="Kasson M.T."/>
        </authorList>
    </citation>
    <scope>NUCLEOTIDE SEQUENCE</scope>
    <source>
        <strain evidence="3">NRRL A-21654</strain>
    </source>
</reference>
<evidence type="ECO:0000256" key="1">
    <source>
        <dbReference type="SAM" id="MobiDB-lite"/>
    </source>
</evidence>
<dbReference type="EMBL" id="JABAYA010000016">
    <property type="protein sequence ID" value="KAF7730418.1"/>
    <property type="molecule type" value="Genomic_DNA"/>
</dbReference>
<feature type="transmembrane region" description="Helical" evidence="2">
    <location>
        <begin position="168"/>
        <end position="190"/>
    </location>
</feature>
<keyword evidence="2" id="KW-0812">Transmembrane</keyword>
<dbReference type="Proteomes" id="UP000605846">
    <property type="component" value="Unassembled WGS sequence"/>
</dbReference>
<feature type="transmembrane region" description="Helical" evidence="2">
    <location>
        <begin position="210"/>
        <end position="235"/>
    </location>
</feature>
<feature type="transmembrane region" description="Helical" evidence="2">
    <location>
        <begin position="132"/>
        <end position="156"/>
    </location>
</feature>
<accession>A0A8H7C046</accession>
<feature type="region of interest" description="Disordered" evidence="1">
    <location>
        <begin position="48"/>
        <end position="67"/>
    </location>
</feature>
<dbReference type="OrthoDB" id="3253553at2759"/>
<feature type="transmembrane region" description="Helical" evidence="2">
    <location>
        <begin position="97"/>
        <end position="120"/>
    </location>
</feature>
<gene>
    <name evidence="3" type="ORF">EC973_002225</name>
</gene>
<organism evidence="3 4">
    <name type="scientific">Apophysomyces ossiformis</name>
    <dbReference type="NCBI Taxonomy" id="679940"/>
    <lineage>
        <taxon>Eukaryota</taxon>
        <taxon>Fungi</taxon>
        <taxon>Fungi incertae sedis</taxon>
        <taxon>Mucoromycota</taxon>
        <taxon>Mucoromycotina</taxon>
        <taxon>Mucoromycetes</taxon>
        <taxon>Mucorales</taxon>
        <taxon>Mucorineae</taxon>
        <taxon>Mucoraceae</taxon>
        <taxon>Apophysomyces</taxon>
    </lineage>
</organism>
<evidence type="ECO:0000313" key="4">
    <source>
        <dbReference type="Proteomes" id="UP000605846"/>
    </source>
</evidence>
<dbReference type="AlphaFoldDB" id="A0A8H7C046"/>